<evidence type="ECO:0000313" key="3">
    <source>
        <dbReference type="EMBL" id="MDN4578470.1"/>
    </source>
</evidence>
<organism evidence="2 5">
    <name type="scientific">Pandoraea cepalis</name>
    <dbReference type="NCBI Taxonomy" id="2508294"/>
    <lineage>
        <taxon>Bacteria</taxon>
        <taxon>Pseudomonadati</taxon>
        <taxon>Pseudomonadota</taxon>
        <taxon>Betaproteobacteria</taxon>
        <taxon>Burkholderiales</taxon>
        <taxon>Burkholderiaceae</taxon>
        <taxon>Pandoraea</taxon>
    </lineage>
</organism>
<reference evidence="2" key="1">
    <citation type="submission" date="2018-04" db="EMBL/GenBank/DDBJ databases">
        <authorList>
            <person name="Jy Z."/>
        </authorList>
    </citation>
    <scope>NUCLEOTIDE SEQUENCE</scope>
    <source>
        <strain evidence="3">AS13</strain>
        <strain evidence="2">LA18</strain>
    </source>
</reference>
<dbReference type="EMBL" id="QAID01000036">
    <property type="protein sequence ID" value="MDN4578470.1"/>
    <property type="molecule type" value="Genomic_DNA"/>
</dbReference>
<accession>A0AAW7MHK4</accession>
<protein>
    <submittedName>
        <fullName evidence="2">Uncharacterized protein</fullName>
    </submittedName>
</protein>
<dbReference type="Proteomes" id="UP001172788">
    <property type="component" value="Unassembled WGS sequence"/>
</dbReference>
<sequence>MRHATGKTGRRALSWRCLAGRNETRSLRRPLSPSNTRSIAPPCRGCPANARHPQRCTAKRTRPDGRTRSMPRIGIA</sequence>
<dbReference type="Proteomes" id="UP001172791">
    <property type="component" value="Unassembled WGS sequence"/>
</dbReference>
<gene>
    <name evidence="2" type="ORF">DBA34_02985</name>
    <name evidence="3" type="ORF">DBB29_10130</name>
</gene>
<comment type="caution">
    <text evidence="2">The sequence shown here is derived from an EMBL/GenBank/DDBJ whole genome shotgun (WGS) entry which is preliminary data.</text>
</comment>
<name>A0AAW7MHK4_9BURK</name>
<evidence type="ECO:0000256" key="1">
    <source>
        <dbReference type="SAM" id="MobiDB-lite"/>
    </source>
</evidence>
<evidence type="ECO:0000313" key="2">
    <source>
        <dbReference type="EMBL" id="MDN4572236.1"/>
    </source>
</evidence>
<evidence type="ECO:0000313" key="5">
    <source>
        <dbReference type="Proteomes" id="UP001172791"/>
    </source>
</evidence>
<proteinExistence type="predicted"/>
<evidence type="ECO:0000313" key="4">
    <source>
        <dbReference type="Proteomes" id="UP001172788"/>
    </source>
</evidence>
<feature type="region of interest" description="Disordered" evidence="1">
    <location>
        <begin position="21"/>
        <end position="76"/>
    </location>
</feature>
<keyword evidence="4" id="KW-1185">Reference proteome</keyword>
<dbReference type="AlphaFoldDB" id="A0AAW7MHK4"/>
<dbReference type="EMBL" id="QAIC01000026">
    <property type="protein sequence ID" value="MDN4572236.1"/>
    <property type="molecule type" value="Genomic_DNA"/>
</dbReference>